<sequence>MNFISCLCNCFASINKDCLTSFLSGLVAFLVTTVVILFVFLIFGGFWVVFNNIVNDPFFGEYWFIPATLLIIALLCIICLLLWHLYDAITSCPLDSETKELINIIFNILFSFLFLMFFIITFVLIMVIFYLIFEYIIYADLSKNRVFTNRFISAILALLGFFGSLALYFSGLFALLINCHE</sequence>
<name>A0ACB1AYA2_MELEN</name>
<accession>A0ACB1AYA2</accession>
<dbReference type="EMBL" id="CAVMJV010000120">
    <property type="protein sequence ID" value="CAK5105541.1"/>
    <property type="molecule type" value="Genomic_DNA"/>
</dbReference>
<keyword evidence="2" id="KW-1185">Reference proteome</keyword>
<reference evidence="1" key="1">
    <citation type="submission" date="2023-11" db="EMBL/GenBank/DDBJ databases">
        <authorList>
            <person name="Poullet M."/>
        </authorList>
    </citation>
    <scope>NUCLEOTIDE SEQUENCE</scope>
    <source>
        <strain evidence="1">E1834</strain>
    </source>
</reference>
<organism evidence="1 2">
    <name type="scientific">Meloidogyne enterolobii</name>
    <name type="common">Root-knot nematode worm</name>
    <name type="synonym">Meloidogyne mayaguensis</name>
    <dbReference type="NCBI Taxonomy" id="390850"/>
    <lineage>
        <taxon>Eukaryota</taxon>
        <taxon>Metazoa</taxon>
        <taxon>Ecdysozoa</taxon>
        <taxon>Nematoda</taxon>
        <taxon>Chromadorea</taxon>
        <taxon>Rhabditida</taxon>
        <taxon>Tylenchina</taxon>
        <taxon>Tylenchomorpha</taxon>
        <taxon>Tylenchoidea</taxon>
        <taxon>Meloidogynidae</taxon>
        <taxon>Meloidogyninae</taxon>
        <taxon>Meloidogyne</taxon>
    </lineage>
</organism>
<proteinExistence type="predicted"/>
<evidence type="ECO:0000313" key="1">
    <source>
        <dbReference type="EMBL" id="CAK5105541.1"/>
    </source>
</evidence>
<evidence type="ECO:0000313" key="2">
    <source>
        <dbReference type="Proteomes" id="UP001497535"/>
    </source>
</evidence>
<gene>
    <name evidence="1" type="ORF">MENTE1834_LOCUS43261</name>
</gene>
<protein>
    <submittedName>
        <fullName evidence="1">Uncharacterized protein</fullName>
    </submittedName>
</protein>
<dbReference type="Proteomes" id="UP001497535">
    <property type="component" value="Unassembled WGS sequence"/>
</dbReference>
<comment type="caution">
    <text evidence="1">The sequence shown here is derived from an EMBL/GenBank/DDBJ whole genome shotgun (WGS) entry which is preliminary data.</text>
</comment>